<evidence type="ECO:0000256" key="3">
    <source>
        <dbReference type="ARBA" id="ARBA00022827"/>
    </source>
</evidence>
<comment type="caution">
    <text evidence="7">The sequence shown here is derived from an EMBL/GenBank/DDBJ whole genome shotgun (WGS) entry which is preliminary data.</text>
</comment>
<protein>
    <submittedName>
        <fullName evidence="7">FAD-linked oxidoreductase</fullName>
    </submittedName>
</protein>
<dbReference type="Gene3D" id="3.30.465.10">
    <property type="match status" value="1"/>
</dbReference>
<dbReference type="Pfam" id="PF08031">
    <property type="entry name" value="BBE"/>
    <property type="match status" value="1"/>
</dbReference>
<dbReference type="GeneID" id="41985306"/>
<dbReference type="OrthoDB" id="415825at2759"/>
<evidence type="ECO:0000256" key="5">
    <source>
        <dbReference type="SAM" id="SignalP"/>
    </source>
</evidence>
<evidence type="ECO:0000256" key="1">
    <source>
        <dbReference type="ARBA" id="ARBA00005466"/>
    </source>
</evidence>
<evidence type="ECO:0000256" key="2">
    <source>
        <dbReference type="ARBA" id="ARBA00022630"/>
    </source>
</evidence>
<dbReference type="GO" id="GO:0016491">
    <property type="term" value="F:oxidoreductase activity"/>
    <property type="evidence" value="ECO:0007669"/>
    <property type="project" value="UniProtKB-KW"/>
</dbReference>
<name>A0A8H8R248_9HELO</name>
<evidence type="ECO:0000313" key="8">
    <source>
        <dbReference type="Proteomes" id="UP000431533"/>
    </source>
</evidence>
<dbReference type="InterPro" id="IPR050416">
    <property type="entry name" value="FAD-linked_Oxidoreductase"/>
</dbReference>
<feature type="domain" description="FAD-binding PCMH-type" evidence="6">
    <location>
        <begin position="75"/>
        <end position="246"/>
    </location>
</feature>
<dbReference type="InterPro" id="IPR016169">
    <property type="entry name" value="FAD-bd_PCMH_sub2"/>
</dbReference>
<dbReference type="SUPFAM" id="SSF56176">
    <property type="entry name" value="FAD-binding/transporter-associated domain-like"/>
    <property type="match status" value="1"/>
</dbReference>
<dbReference type="Gene3D" id="3.40.462.20">
    <property type="match status" value="1"/>
</dbReference>
<dbReference type="AlphaFoldDB" id="A0A8H8R248"/>
<sequence>MTRFSGFAAFGLLLFQSLVTASPRPCLDGLCSVTRLNITSQQVARELGPLLSRNSSIFGPDDPRFASTTARYQQYQPPTIKMVVQPGCEADIPKIVKYSNANSIPFLTVNRAHGLTATLGKFTGMQIDMGMLRDITIQKGGSTAIFQGGAYDGQVIDYLWDKGYVTTTGSCACVGMLGPGLGGGHGRYQGFYGMISDNIVKLNVVLADGQAITVSEKSHPDLLWAMKGAGHNFGIVTSFELKIYPRLVDTWYYKNYLWKQDKLETMFTELNKLHLRANKTRELAVNYGTYGVNASISTTEAVIWWSFTYAGPQKDAQQYFDAFDKIPAEFVEDGNVPYSGIPDATGSGVDQPLCAKGFEHVHSTTYLDVWNVTSQRQIYDLFQQKITQQPLVAGSIIMLEDYSTIGVKAVDPKTSAFPWRERNLMTFVSPVLPVRFQADIFFISSVHAVNFPPNSSLDAFAAEWAKETLDLFNKGSGIPPSTYVNYAAGNEPIEQMYGTEPWRLQKLRSLKAQYDPSGRFNYYNPITPAKY</sequence>
<dbReference type="InterPro" id="IPR016166">
    <property type="entry name" value="FAD-bd_PCMH"/>
</dbReference>
<feature type="chain" id="PRO_5034396443" evidence="5">
    <location>
        <begin position="22"/>
        <end position="531"/>
    </location>
</feature>
<feature type="signal peptide" evidence="5">
    <location>
        <begin position="1"/>
        <end position="21"/>
    </location>
</feature>
<dbReference type="Proteomes" id="UP000431533">
    <property type="component" value="Unassembled WGS sequence"/>
</dbReference>
<accession>A0A8H8R248</accession>
<dbReference type="PANTHER" id="PTHR42973:SF8">
    <property type="entry name" value="FAD-BINDING PCMH-TYPE DOMAIN-CONTAINING PROTEIN"/>
    <property type="match status" value="1"/>
</dbReference>
<dbReference type="Pfam" id="PF01565">
    <property type="entry name" value="FAD_binding_4"/>
    <property type="match status" value="1"/>
</dbReference>
<proteinExistence type="inferred from homology"/>
<evidence type="ECO:0000313" key="7">
    <source>
        <dbReference type="EMBL" id="TVY25504.1"/>
    </source>
</evidence>
<keyword evidence="3" id="KW-0274">FAD</keyword>
<dbReference type="InterPro" id="IPR012951">
    <property type="entry name" value="BBE"/>
</dbReference>
<keyword evidence="8" id="KW-1185">Reference proteome</keyword>
<dbReference type="InterPro" id="IPR006094">
    <property type="entry name" value="Oxid_FAD_bind_N"/>
</dbReference>
<organism evidence="7 8">
    <name type="scientific">Lachnellula hyalina</name>
    <dbReference type="NCBI Taxonomy" id="1316788"/>
    <lineage>
        <taxon>Eukaryota</taxon>
        <taxon>Fungi</taxon>
        <taxon>Dikarya</taxon>
        <taxon>Ascomycota</taxon>
        <taxon>Pezizomycotina</taxon>
        <taxon>Leotiomycetes</taxon>
        <taxon>Helotiales</taxon>
        <taxon>Lachnaceae</taxon>
        <taxon>Lachnellula</taxon>
    </lineage>
</organism>
<keyword evidence="5" id="KW-0732">Signal</keyword>
<keyword evidence="2" id="KW-0285">Flavoprotein</keyword>
<dbReference type="InterPro" id="IPR036318">
    <property type="entry name" value="FAD-bd_PCMH-like_sf"/>
</dbReference>
<dbReference type="EMBL" id="QGMH01000093">
    <property type="protein sequence ID" value="TVY25504.1"/>
    <property type="molecule type" value="Genomic_DNA"/>
</dbReference>
<dbReference type="GO" id="GO:0071949">
    <property type="term" value="F:FAD binding"/>
    <property type="evidence" value="ECO:0007669"/>
    <property type="project" value="InterPro"/>
</dbReference>
<comment type="similarity">
    <text evidence="1">Belongs to the oxygen-dependent FAD-linked oxidoreductase family.</text>
</comment>
<dbReference type="PROSITE" id="PS51387">
    <property type="entry name" value="FAD_PCMH"/>
    <property type="match status" value="1"/>
</dbReference>
<evidence type="ECO:0000256" key="4">
    <source>
        <dbReference type="ARBA" id="ARBA00023002"/>
    </source>
</evidence>
<dbReference type="RefSeq" id="XP_031004292.1">
    <property type="nucleotide sequence ID" value="XM_031150058.1"/>
</dbReference>
<gene>
    <name evidence="7" type="primary">azaL_3</name>
    <name evidence="7" type="ORF">LHYA1_G005108</name>
</gene>
<keyword evidence="4" id="KW-0560">Oxidoreductase</keyword>
<dbReference type="PANTHER" id="PTHR42973">
    <property type="entry name" value="BINDING OXIDOREDUCTASE, PUTATIVE (AFU_ORTHOLOGUE AFUA_1G17690)-RELATED"/>
    <property type="match status" value="1"/>
</dbReference>
<reference evidence="7 8" key="1">
    <citation type="submission" date="2018-05" db="EMBL/GenBank/DDBJ databases">
        <title>Genome sequencing and assembly of the regulated plant pathogen Lachnellula willkommii and related sister species for the development of diagnostic species identification markers.</title>
        <authorList>
            <person name="Giroux E."/>
            <person name="Bilodeau G."/>
        </authorList>
    </citation>
    <scope>NUCLEOTIDE SEQUENCE [LARGE SCALE GENOMIC DNA]</scope>
    <source>
        <strain evidence="7 8">CBS 185.66</strain>
    </source>
</reference>
<evidence type="ECO:0000259" key="6">
    <source>
        <dbReference type="PROSITE" id="PS51387"/>
    </source>
</evidence>